<proteinExistence type="predicted"/>
<dbReference type="EMBL" id="DYWT01000082">
    <property type="protein sequence ID" value="HJF31095.1"/>
    <property type="molecule type" value="Genomic_DNA"/>
</dbReference>
<evidence type="ECO:0000256" key="4">
    <source>
        <dbReference type="ARBA" id="ARBA00023136"/>
    </source>
</evidence>
<accession>A0A921FWY3</accession>
<reference evidence="7" key="1">
    <citation type="journal article" date="2021" name="PeerJ">
        <title>Extensive microbial diversity within the chicken gut microbiome revealed by metagenomics and culture.</title>
        <authorList>
            <person name="Gilroy R."/>
            <person name="Ravi A."/>
            <person name="Getino M."/>
            <person name="Pursley I."/>
            <person name="Horton D.L."/>
            <person name="Alikhan N.F."/>
            <person name="Baker D."/>
            <person name="Gharbi K."/>
            <person name="Hall N."/>
            <person name="Watson M."/>
            <person name="Adriaenssens E.M."/>
            <person name="Foster-Nyarko E."/>
            <person name="Jarju S."/>
            <person name="Secka A."/>
            <person name="Antonio M."/>
            <person name="Oren A."/>
            <person name="Chaudhuri R.R."/>
            <person name="La Ragione R."/>
            <person name="Hildebrand F."/>
            <person name="Pallen M.J."/>
        </authorList>
    </citation>
    <scope>NUCLEOTIDE SEQUENCE</scope>
    <source>
        <strain evidence="7">CHK171-7178</strain>
    </source>
</reference>
<dbReference type="Proteomes" id="UP000698173">
    <property type="component" value="Unassembled WGS sequence"/>
</dbReference>
<comment type="subcellular location">
    <subcellularLocation>
        <location evidence="1">Membrane</location>
        <topology evidence="1">Multi-pass membrane protein</topology>
    </subcellularLocation>
</comment>
<feature type="transmembrane region" description="Helical" evidence="5">
    <location>
        <begin position="124"/>
        <end position="147"/>
    </location>
</feature>
<gene>
    <name evidence="7" type="ORF">K8V56_04855</name>
</gene>
<feature type="domain" description="ABC-2 type transporter transmembrane" evidence="6">
    <location>
        <begin position="55"/>
        <end position="227"/>
    </location>
</feature>
<dbReference type="GO" id="GO:0016020">
    <property type="term" value="C:membrane"/>
    <property type="evidence" value="ECO:0007669"/>
    <property type="project" value="UniProtKB-SubCell"/>
</dbReference>
<dbReference type="PANTHER" id="PTHR43471:SF1">
    <property type="entry name" value="ABC TRANSPORTER PERMEASE PROTEIN NOSY-RELATED"/>
    <property type="match status" value="1"/>
</dbReference>
<keyword evidence="4 5" id="KW-0472">Membrane</keyword>
<keyword evidence="2 5" id="KW-0812">Transmembrane</keyword>
<feature type="transmembrane region" description="Helical" evidence="5">
    <location>
        <begin position="52"/>
        <end position="72"/>
    </location>
</feature>
<dbReference type="GO" id="GO:0140359">
    <property type="term" value="F:ABC-type transporter activity"/>
    <property type="evidence" value="ECO:0007669"/>
    <property type="project" value="InterPro"/>
</dbReference>
<dbReference type="InterPro" id="IPR013525">
    <property type="entry name" value="ABC2_TM"/>
</dbReference>
<comment type="caution">
    <text evidence="7">The sequence shown here is derived from an EMBL/GenBank/DDBJ whole genome shotgun (WGS) entry which is preliminary data.</text>
</comment>
<feature type="transmembrane region" description="Helical" evidence="5">
    <location>
        <begin position="21"/>
        <end position="40"/>
    </location>
</feature>
<evidence type="ECO:0000313" key="7">
    <source>
        <dbReference type="EMBL" id="HJF31095.1"/>
    </source>
</evidence>
<evidence type="ECO:0000256" key="2">
    <source>
        <dbReference type="ARBA" id="ARBA00022692"/>
    </source>
</evidence>
<dbReference type="PANTHER" id="PTHR43471">
    <property type="entry name" value="ABC TRANSPORTER PERMEASE"/>
    <property type="match status" value="1"/>
</dbReference>
<evidence type="ECO:0000256" key="1">
    <source>
        <dbReference type="ARBA" id="ARBA00004141"/>
    </source>
</evidence>
<keyword evidence="3 5" id="KW-1133">Transmembrane helix</keyword>
<protein>
    <submittedName>
        <fullName evidence="7">ABC transporter permease</fullName>
    </submittedName>
</protein>
<evidence type="ECO:0000259" key="6">
    <source>
        <dbReference type="Pfam" id="PF12698"/>
    </source>
</evidence>
<dbReference type="Pfam" id="PF12698">
    <property type="entry name" value="ABC2_membrane_3"/>
    <property type="match status" value="1"/>
</dbReference>
<evidence type="ECO:0000256" key="5">
    <source>
        <dbReference type="SAM" id="Phobius"/>
    </source>
</evidence>
<feature type="transmembrane region" description="Helical" evidence="5">
    <location>
        <begin position="208"/>
        <end position="230"/>
    </location>
</feature>
<organism evidence="7 8">
    <name type="scientific">Sporosarcina psychrophila</name>
    <name type="common">Bacillus psychrophilus</name>
    <dbReference type="NCBI Taxonomy" id="1476"/>
    <lineage>
        <taxon>Bacteria</taxon>
        <taxon>Bacillati</taxon>
        <taxon>Bacillota</taxon>
        <taxon>Bacilli</taxon>
        <taxon>Bacillales</taxon>
        <taxon>Caryophanaceae</taxon>
        <taxon>Sporosarcina</taxon>
    </lineage>
</organism>
<reference evidence="7" key="2">
    <citation type="submission" date="2021-09" db="EMBL/GenBank/DDBJ databases">
        <authorList>
            <person name="Gilroy R."/>
        </authorList>
    </citation>
    <scope>NUCLEOTIDE SEQUENCE</scope>
    <source>
        <strain evidence="7">CHK171-7178</strain>
    </source>
</reference>
<feature type="transmembrane region" description="Helical" evidence="5">
    <location>
        <begin position="93"/>
        <end position="118"/>
    </location>
</feature>
<dbReference type="AlphaFoldDB" id="A0A921FWY3"/>
<sequence length="236" mass="25850">MTFSIRRINAIFQKDFKDISRNSAVSVTALMPLIIAFALGKMGDEIAIDAHYMVINFTMVIVGSFVQCSLIAEEKEKNTLRGLMLSPASTLEILGGKSLLSLIATMIIIVIGAFLTGYRPENTFVIAIAILFSSLFFIGLGTLLGLLAKSVMEASVIILPFMFVFGFGSMITMFADKYPILKVIDYTPNLQLMDIAVKVESGVGIGGVWLNFCIIALWIIGVFALTIVVFKKRKID</sequence>
<name>A0A921FWY3_SPOPS</name>
<evidence type="ECO:0000313" key="8">
    <source>
        <dbReference type="Proteomes" id="UP000698173"/>
    </source>
</evidence>
<evidence type="ECO:0000256" key="3">
    <source>
        <dbReference type="ARBA" id="ARBA00022989"/>
    </source>
</evidence>
<feature type="transmembrane region" description="Helical" evidence="5">
    <location>
        <begin position="154"/>
        <end position="175"/>
    </location>
</feature>